<dbReference type="PROSITE" id="PS51257">
    <property type="entry name" value="PROKAR_LIPOPROTEIN"/>
    <property type="match status" value="1"/>
</dbReference>
<sequence>MNVLTKLIPWYFFIWGFALQGCATVEPWERGTLAKPQMALDRHPLLNDLRGHNYGSREAAGAGSSATGGGCGCY</sequence>
<dbReference type="EMBL" id="CP035467">
    <property type="protein sequence ID" value="QCW83754.1"/>
    <property type="molecule type" value="Genomic_DNA"/>
</dbReference>
<accession>A0A4P9UQN0</accession>
<organism evidence="2 3">
    <name type="scientific">Methylotuvimicrobium buryatense</name>
    <name type="common">Methylomicrobium buryatense</name>
    <dbReference type="NCBI Taxonomy" id="95641"/>
    <lineage>
        <taxon>Bacteria</taxon>
        <taxon>Pseudomonadati</taxon>
        <taxon>Pseudomonadota</taxon>
        <taxon>Gammaproteobacteria</taxon>
        <taxon>Methylococcales</taxon>
        <taxon>Methylococcaceae</taxon>
        <taxon>Methylotuvimicrobium</taxon>
    </lineage>
</organism>
<name>A0A4P9UQN0_METBY</name>
<dbReference type="AlphaFoldDB" id="A0A4P9UQN0"/>
<dbReference type="OrthoDB" id="5574393at2"/>
<keyword evidence="3" id="KW-1185">Reference proteome</keyword>
<dbReference type="KEGG" id="mbur:EQU24_17005"/>
<evidence type="ECO:0000259" key="1">
    <source>
        <dbReference type="Pfam" id="PF14086"/>
    </source>
</evidence>
<evidence type="ECO:0000313" key="2">
    <source>
        <dbReference type="EMBL" id="QCW83754.1"/>
    </source>
</evidence>
<dbReference type="Pfam" id="PF14086">
    <property type="entry name" value="DUF4266"/>
    <property type="match status" value="1"/>
</dbReference>
<reference evidence="3" key="1">
    <citation type="journal article" date="2019" name="J. Bacteriol.">
        <title>A Mutagenic Screen Identifies a TonB-Dependent Receptor Required for the Lanthanide Metal Switch in the Type I Methanotroph 'Methylotuvimicrobium buryatense' 5GB1C.</title>
        <authorList>
            <person name="Groom J.D."/>
            <person name="Ford S.M."/>
            <person name="Pesesky M.W."/>
            <person name="Lidstrom M.E."/>
        </authorList>
    </citation>
    <scope>NUCLEOTIDE SEQUENCE [LARGE SCALE GENOMIC DNA]</scope>
    <source>
        <strain evidence="3">5GB1C</strain>
    </source>
</reference>
<gene>
    <name evidence="2" type="ORF">EQU24_17005</name>
</gene>
<dbReference type="RefSeq" id="WP_083877869.1">
    <property type="nucleotide sequence ID" value="NZ_CP035467.1"/>
</dbReference>
<protein>
    <submittedName>
        <fullName evidence="2">DUF4266 domain-containing protein</fullName>
    </submittedName>
</protein>
<dbReference type="Proteomes" id="UP000305881">
    <property type="component" value="Chromosome"/>
</dbReference>
<proteinExistence type="predicted"/>
<dbReference type="InterPro" id="IPR025362">
    <property type="entry name" value="DUF4266"/>
</dbReference>
<evidence type="ECO:0000313" key="3">
    <source>
        <dbReference type="Proteomes" id="UP000305881"/>
    </source>
</evidence>
<feature type="domain" description="DUF4266" evidence="1">
    <location>
        <begin position="25"/>
        <end position="73"/>
    </location>
</feature>